<dbReference type="Gene3D" id="3.40.50.450">
    <property type="match status" value="1"/>
</dbReference>
<protein>
    <submittedName>
        <fullName evidence="1">Uncharacterized SPBc2 prophage-derived protein YoqJ</fullName>
    </submittedName>
</protein>
<dbReference type="NCBIfam" id="NF010181">
    <property type="entry name" value="PRK13660.1"/>
    <property type="match status" value="1"/>
</dbReference>
<dbReference type="InterPro" id="IPR010697">
    <property type="entry name" value="YspA"/>
</dbReference>
<dbReference type="Pfam" id="PF06908">
    <property type="entry name" value="YpsA"/>
    <property type="match status" value="1"/>
</dbReference>
<accession>A0A1C3YWB1</accession>
<proteinExistence type="predicted"/>
<dbReference type="EMBL" id="FMAO01000001">
    <property type="protein sequence ID" value="SCB74396.1"/>
    <property type="molecule type" value="Genomic_DNA"/>
</dbReference>
<dbReference type="Proteomes" id="UP000199268">
    <property type="component" value="Unassembled WGS sequence"/>
</dbReference>
<dbReference type="SUPFAM" id="SSF102405">
    <property type="entry name" value="MCP/YpsA-like"/>
    <property type="match status" value="1"/>
</dbReference>
<dbReference type="PANTHER" id="PTHR38440:SF1">
    <property type="entry name" value="UPF0398 PROTEIN SPR0331"/>
    <property type="match status" value="1"/>
</dbReference>
<sequence length="187" mass="22061">MNRIWITGFRDYELGIFNNKDPKITVINYALNKILTHAINDGCKWLITGGQLGIEQWAIEQALQLKETKFPEFKVAMMTPFIDFGENWKENKQLKLGDLKKRVDFSSAVYNDSYKNPQQLRGYQNFMLAHTESSVIFYDTEAENSRAKFDYNAMQFYATNHDYPIKLIDFDRLQEYADEFQLENSDY</sequence>
<evidence type="ECO:0000313" key="1">
    <source>
        <dbReference type="EMBL" id="SCB74396.1"/>
    </source>
</evidence>
<dbReference type="PIRSF" id="PIRSF021290">
    <property type="entry name" value="DUF1273"/>
    <property type="match status" value="1"/>
</dbReference>
<dbReference type="RefSeq" id="WP_092461216.1">
    <property type="nucleotide sequence ID" value="NZ_BJEE01000002.1"/>
</dbReference>
<evidence type="ECO:0000313" key="2">
    <source>
        <dbReference type="Proteomes" id="UP000199268"/>
    </source>
</evidence>
<dbReference type="OrthoDB" id="2301957at2"/>
<name>A0A1C3YWB1_9LACO</name>
<keyword evidence="2" id="KW-1185">Reference proteome</keyword>
<dbReference type="AlphaFoldDB" id="A0A1C3YWB1"/>
<reference evidence="2" key="1">
    <citation type="submission" date="2016-08" db="EMBL/GenBank/DDBJ databases">
        <authorList>
            <person name="Varghese N."/>
            <person name="Submissions Spin"/>
        </authorList>
    </citation>
    <scope>NUCLEOTIDE SEQUENCE [LARGE SCALE GENOMIC DNA]</scope>
    <source>
        <strain evidence="2">R-53094</strain>
    </source>
</reference>
<dbReference type="STRING" id="1505725.GA0061074_101172"/>
<gene>
    <name evidence="1" type="ORF">GA0061074_101172</name>
</gene>
<dbReference type="PANTHER" id="PTHR38440">
    <property type="entry name" value="UPF0398 PROTEIN YPSA"/>
    <property type="match status" value="1"/>
</dbReference>
<organism evidence="1 2">
    <name type="scientific">Weissella bombi</name>
    <dbReference type="NCBI Taxonomy" id="1505725"/>
    <lineage>
        <taxon>Bacteria</taxon>
        <taxon>Bacillati</taxon>
        <taxon>Bacillota</taxon>
        <taxon>Bacilli</taxon>
        <taxon>Lactobacillales</taxon>
        <taxon>Lactobacillaceae</taxon>
        <taxon>Weissella</taxon>
    </lineage>
</organism>